<name>A0ABS0SAY9_9HYPH</name>
<evidence type="ECO:0000313" key="2">
    <source>
        <dbReference type="EMBL" id="MBI1619613.1"/>
    </source>
</evidence>
<proteinExistence type="predicted"/>
<keyword evidence="1" id="KW-0812">Transmembrane</keyword>
<reference evidence="2 3" key="1">
    <citation type="submission" date="2020-10" db="EMBL/GenBank/DDBJ databases">
        <title>Aquamicrobium zhengzhouensis sp. nov., a exopolysaccharide producing bacterium isolated from farmland soil.</title>
        <authorList>
            <person name="Wang X."/>
        </authorList>
    </citation>
    <scope>NUCLEOTIDE SEQUENCE [LARGE SCALE GENOMIC DNA]</scope>
    <source>
        <strain evidence="3">cd-1</strain>
    </source>
</reference>
<comment type="caution">
    <text evidence="2">The sequence shown here is derived from an EMBL/GenBank/DDBJ whole genome shotgun (WGS) entry which is preliminary data.</text>
</comment>
<keyword evidence="1" id="KW-0472">Membrane</keyword>
<evidence type="ECO:0000256" key="1">
    <source>
        <dbReference type="SAM" id="Phobius"/>
    </source>
</evidence>
<evidence type="ECO:0008006" key="4">
    <source>
        <dbReference type="Google" id="ProtNLM"/>
    </source>
</evidence>
<dbReference type="RefSeq" id="WP_198474063.1">
    <property type="nucleotide sequence ID" value="NZ_JADGMQ010000001.1"/>
</dbReference>
<gene>
    <name evidence="2" type="ORF">IOD40_02885</name>
</gene>
<keyword evidence="1" id="KW-1133">Transmembrane helix</keyword>
<dbReference type="EMBL" id="JADGMQ010000001">
    <property type="protein sequence ID" value="MBI1619613.1"/>
    <property type="molecule type" value="Genomic_DNA"/>
</dbReference>
<accession>A0ABS0SAY9</accession>
<sequence length="165" mass="18337">MLERLSVARVVAAACIVLALLFAVGWLTRRDPNETPYLRVLGGGFIINYRVADMYYGFTAIVQRPLPTGSVIVATFQDPAGGPDHVVRQRMGGPEMSRFSMRSPTVHGVEAHRPYEVTIRILDREEKITIWTHHMQFSSQLDGSFVPDQPLTIGPGYTKNPNAAN</sequence>
<keyword evidence="3" id="KW-1185">Reference proteome</keyword>
<organism evidence="2 3">
    <name type="scientific">Aquamicrobium zhengzhouense</name>
    <dbReference type="NCBI Taxonomy" id="2781738"/>
    <lineage>
        <taxon>Bacteria</taxon>
        <taxon>Pseudomonadati</taxon>
        <taxon>Pseudomonadota</taxon>
        <taxon>Alphaproteobacteria</taxon>
        <taxon>Hyphomicrobiales</taxon>
        <taxon>Phyllobacteriaceae</taxon>
        <taxon>Aquamicrobium</taxon>
    </lineage>
</organism>
<protein>
    <recommendedName>
        <fullName evidence="4">DUF1214 domain-containing protein</fullName>
    </recommendedName>
</protein>
<feature type="transmembrane region" description="Helical" evidence="1">
    <location>
        <begin position="6"/>
        <end position="27"/>
    </location>
</feature>
<evidence type="ECO:0000313" key="3">
    <source>
        <dbReference type="Proteomes" id="UP000601789"/>
    </source>
</evidence>
<dbReference type="Proteomes" id="UP000601789">
    <property type="component" value="Unassembled WGS sequence"/>
</dbReference>